<dbReference type="Proteomes" id="UP000185596">
    <property type="component" value="Unassembled WGS sequence"/>
</dbReference>
<sequence length="72" mass="7525">MIRMATAGKASAKTVVNGMRQPSQMSATSLPWVCRYALLAASYCHPDGSTRCGCDSSTALTTTSAAHGACRR</sequence>
<gene>
    <name evidence="1" type="ORF">BU204_27170</name>
</gene>
<reference evidence="1 2" key="1">
    <citation type="submission" date="2016-12" db="EMBL/GenBank/DDBJ databases">
        <title>The draft genome sequence of Actinophytocola sp. 11-183.</title>
        <authorList>
            <person name="Wang W."/>
            <person name="Yuan L."/>
        </authorList>
    </citation>
    <scope>NUCLEOTIDE SEQUENCE [LARGE SCALE GENOMIC DNA]</scope>
    <source>
        <strain evidence="1 2">11-183</strain>
    </source>
</reference>
<proteinExistence type="predicted"/>
<accession>A0A1Q8CGN6</accession>
<keyword evidence="2" id="KW-1185">Reference proteome</keyword>
<comment type="caution">
    <text evidence="1">The sequence shown here is derived from an EMBL/GenBank/DDBJ whole genome shotgun (WGS) entry which is preliminary data.</text>
</comment>
<organism evidence="1 2">
    <name type="scientific">Actinophytocola xanthii</name>
    <dbReference type="NCBI Taxonomy" id="1912961"/>
    <lineage>
        <taxon>Bacteria</taxon>
        <taxon>Bacillati</taxon>
        <taxon>Actinomycetota</taxon>
        <taxon>Actinomycetes</taxon>
        <taxon>Pseudonocardiales</taxon>
        <taxon>Pseudonocardiaceae</taxon>
    </lineage>
</organism>
<dbReference type="EMBL" id="MSIE01000055">
    <property type="protein sequence ID" value="OLF13480.1"/>
    <property type="molecule type" value="Genomic_DNA"/>
</dbReference>
<protein>
    <submittedName>
        <fullName evidence="1">Uncharacterized protein</fullName>
    </submittedName>
</protein>
<evidence type="ECO:0000313" key="2">
    <source>
        <dbReference type="Proteomes" id="UP000185596"/>
    </source>
</evidence>
<name>A0A1Q8CGN6_9PSEU</name>
<evidence type="ECO:0000313" key="1">
    <source>
        <dbReference type="EMBL" id="OLF13480.1"/>
    </source>
</evidence>
<dbReference type="AlphaFoldDB" id="A0A1Q8CGN6"/>